<dbReference type="Pfam" id="PF04636">
    <property type="entry name" value="PA26"/>
    <property type="match status" value="2"/>
</dbReference>
<comment type="similarity">
    <text evidence="2">Belongs to the sestrin family.</text>
</comment>
<dbReference type="GO" id="GO:0005634">
    <property type="term" value="C:nucleus"/>
    <property type="evidence" value="ECO:0007669"/>
    <property type="project" value="InterPro"/>
</dbReference>
<evidence type="ECO:0000313" key="4">
    <source>
        <dbReference type="EMBL" id="RKP38666.1"/>
    </source>
</evidence>
<dbReference type="GO" id="GO:0070728">
    <property type="term" value="F:L-leucine binding"/>
    <property type="evidence" value="ECO:0007669"/>
    <property type="project" value="TreeGrafter"/>
</dbReference>
<dbReference type="Proteomes" id="UP000268162">
    <property type="component" value="Unassembled WGS sequence"/>
</dbReference>
<protein>
    <submittedName>
        <fullName evidence="4">PA26 p53-induced protein-domain-containing protein</fullName>
    </submittedName>
</protein>
<keyword evidence="5" id="KW-1185">Reference proteome</keyword>
<dbReference type="STRING" id="215637.A0A4P9ZY92"/>
<dbReference type="GO" id="GO:1990253">
    <property type="term" value="P:cellular response to leucine starvation"/>
    <property type="evidence" value="ECO:0007669"/>
    <property type="project" value="TreeGrafter"/>
</dbReference>
<dbReference type="GO" id="GO:0016239">
    <property type="term" value="P:positive regulation of macroautophagy"/>
    <property type="evidence" value="ECO:0007669"/>
    <property type="project" value="TreeGrafter"/>
</dbReference>
<dbReference type="AlphaFoldDB" id="A0A4P9ZY92"/>
<reference evidence="5" key="1">
    <citation type="journal article" date="2018" name="Nat. Microbiol.">
        <title>Leveraging single-cell genomics to expand the fungal tree of life.</title>
        <authorList>
            <person name="Ahrendt S.R."/>
            <person name="Quandt C.A."/>
            <person name="Ciobanu D."/>
            <person name="Clum A."/>
            <person name="Salamov A."/>
            <person name="Andreopoulos B."/>
            <person name="Cheng J.F."/>
            <person name="Woyke T."/>
            <person name="Pelin A."/>
            <person name="Henrissat B."/>
            <person name="Reynolds N.K."/>
            <person name="Benny G.L."/>
            <person name="Smith M.E."/>
            <person name="James T.Y."/>
            <person name="Grigoriev I.V."/>
        </authorList>
    </citation>
    <scope>NUCLEOTIDE SEQUENCE [LARGE SCALE GENOMIC DNA]</scope>
    <source>
        <strain evidence="5">RSA 468</strain>
    </source>
</reference>
<dbReference type="GO" id="GO:0005737">
    <property type="term" value="C:cytoplasm"/>
    <property type="evidence" value="ECO:0007669"/>
    <property type="project" value="UniProtKB-SubCell"/>
</dbReference>
<dbReference type="GO" id="GO:0016684">
    <property type="term" value="F:oxidoreductase activity, acting on peroxide as acceptor"/>
    <property type="evidence" value="ECO:0007669"/>
    <property type="project" value="TreeGrafter"/>
</dbReference>
<organism evidence="4 5">
    <name type="scientific">Dimargaris cristalligena</name>
    <dbReference type="NCBI Taxonomy" id="215637"/>
    <lineage>
        <taxon>Eukaryota</taxon>
        <taxon>Fungi</taxon>
        <taxon>Fungi incertae sedis</taxon>
        <taxon>Zoopagomycota</taxon>
        <taxon>Kickxellomycotina</taxon>
        <taxon>Dimargaritomycetes</taxon>
        <taxon>Dimargaritales</taxon>
        <taxon>Dimargaritaceae</taxon>
        <taxon>Dimargaris</taxon>
    </lineage>
</organism>
<dbReference type="EMBL" id="ML002341">
    <property type="protein sequence ID" value="RKP38666.1"/>
    <property type="molecule type" value="Genomic_DNA"/>
</dbReference>
<keyword evidence="3" id="KW-0963">Cytoplasm</keyword>
<dbReference type="PANTHER" id="PTHR12474">
    <property type="entry name" value="P53 REGULATED PA26 NUCLEAR PROTEIN SESTRIN"/>
    <property type="match status" value="1"/>
</dbReference>
<comment type="subcellular location">
    <subcellularLocation>
        <location evidence="1">Cytoplasm</location>
    </subcellularLocation>
</comment>
<evidence type="ECO:0000313" key="5">
    <source>
        <dbReference type="Proteomes" id="UP000268162"/>
    </source>
</evidence>
<dbReference type="InterPro" id="IPR006730">
    <property type="entry name" value="Sestrin"/>
</dbReference>
<accession>A0A4P9ZY92</accession>
<gene>
    <name evidence="4" type="ORF">BJ085DRAFT_37313</name>
</gene>
<name>A0A4P9ZY92_9FUNG</name>
<dbReference type="PANTHER" id="PTHR12474:SF0">
    <property type="entry name" value="SESTRIN HOMOLOG"/>
    <property type="match status" value="1"/>
</dbReference>
<proteinExistence type="inferred from homology"/>
<dbReference type="SUPFAM" id="SSF69118">
    <property type="entry name" value="AhpD-like"/>
    <property type="match status" value="1"/>
</dbReference>
<evidence type="ECO:0000256" key="1">
    <source>
        <dbReference type="ARBA" id="ARBA00004496"/>
    </source>
</evidence>
<evidence type="ECO:0000256" key="3">
    <source>
        <dbReference type="ARBA" id="ARBA00022490"/>
    </source>
</evidence>
<evidence type="ECO:0000256" key="2">
    <source>
        <dbReference type="ARBA" id="ARBA00008350"/>
    </source>
</evidence>
<sequence>MDPNCAFHEEVADYVRKPSILYEASQPLRLVYSPSIKGRLEATKTTWHCLKRTLYGARPLNHSEAYFPTRPGAHHSPSPSLIPCHSDQPQIRKVHSIHSRSQSLSLPTDHLSPELPQLNLPAPSMHSPLGLPALAPFLPHQQHQKNLGTLGTRDERHIRSLVVVRILTALHLSINCPFPETRLKWSHYLGRLEQYKYLVPQPLTSSPSFFILPRYLVKLPQKPIQAQDFTHLLSPSGLYDPIFPSCVYESGDDKEEIECSEAAQEAAESLFCQDHRLNHLGRIFMYFPTLLTNTFININAQIRMNGHLPMAQRYYLAIMACAELNCYYGVSLFEREFLRHEGDPKWLAGLNYVPPKLQSLAYLNSLLAHRPWAVSRDHFQLLFVGLGTTENMERVTRQREAFLTLGPDAIPSPPPLVYRPRSHTMAQGWLASDLSHAVFLLTTCHAFAGLALSCGAVPEVDIPGGFALITEPAESSSDQSYRNSQATAELTEDPFFARINRQVEYHVFHSPTTRIFPIPTLSTPAYSLSAVPGMETAQLPANKAMTWKLLQTLRRHSQDDLRKFKYAKLSRSASPDLLEPNPRHEHYHRANLSMPEFTVSPVPEVIGSSISMPEISSLNSLPSHQALSLTPLSIVSFGDDEQSIPAAVVPHNPLASYDSLAHPSIITRVPEMADVHMSLGPKFAPLQRFERTMYRYVLGPDARVTPVMYPKPGLGLGSKPESAFRNDLTWDQHGSYLLGQYLSDQEEHLKLEFRLSVQQTDYTVGDPAEYIWATDSGIDTEPFRMAVWHFTQSLCGVQWSDYDHHRVPALLSEKLRRYITKIVYQPDSITSRDFNHDIGYQLRVDETCLINFLVCQAKRQATLMLALRKLVRPDYN</sequence>
<dbReference type="InterPro" id="IPR029032">
    <property type="entry name" value="AhpD-like"/>
</dbReference>
<dbReference type="GO" id="GO:0071233">
    <property type="term" value="P:cellular response to L-leucine"/>
    <property type="evidence" value="ECO:0007669"/>
    <property type="project" value="TreeGrafter"/>
</dbReference>
<dbReference type="GO" id="GO:1901031">
    <property type="term" value="P:regulation of response to reactive oxygen species"/>
    <property type="evidence" value="ECO:0007669"/>
    <property type="project" value="InterPro"/>
</dbReference>
<dbReference type="GO" id="GO:1904262">
    <property type="term" value="P:negative regulation of TORC1 signaling"/>
    <property type="evidence" value="ECO:0007669"/>
    <property type="project" value="TreeGrafter"/>
</dbReference>